<dbReference type="CDD" id="cd01949">
    <property type="entry name" value="GGDEF"/>
    <property type="match status" value="1"/>
</dbReference>
<dbReference type="Gene3D" id="3.30.70.270">
    <property type="match status" value="1"/>
</dbReference>
<dbReference type="FunFam" id="3.30.70.270:FF:000001">
    <property type="entry name" value="Diguanylate cyclase domain protein"/>
    <property type="match status" value="1"/>
</dbReference>
<dbReference type="GO" id="GO:0043709">
    <property type="term" value="P:cell adhesion involved in single-species biofilm formation"/>
    <property type="evidence" value="ECO:0007669"/>
    <property type="project" value="TreeGrafter"/>
</dbReference>
<dbReference type="Proteomes" id="UP000184485">
    <property type="component" value="Unassembled WGS sequence"/>
</dbReference>
<sequence>MWIPPEAPSNEIERLEALAQYGILDTARDERYDRIARIAAKAYAADIAFLSFVDAQQQWMKAKTSDVLHDFVARDASVCTLVISSGESLVFEDMRTAPELEGHPLARDMPWRFYASVPIRGEGSNVLGTLCIMRTDPGTPADFELETLLDLAAITSHELSLTLHNTQLREQSNTDSLTGIHNRRKLDEEMPRAIRRSTRTSTPATLLLIDLDHFKEVNDRLGHQAGDDLLARFAAFLQSFPRRPDDVLARFGGEEFALILAGTDEDGGVAVATRIIASLAKTQMPHPARGQLSASIGIAALGAADDKNSWLARADRALYLAKGLGRAALSVA</sequence>
<evidence type="ECO:0000259" key="2">
    <source>
        <dbReference type="PROSITE" id="PS50887"/>
    </source>
</evidence>
<dbReference type="NCBIfam" id="TIGR00254">
    <property type="entry name" value="GGDEF"/>
    <property type="match status" value="1"/>
</dbReference>
<organism evidence="3 4">
    <name type="scientific">Kaistia soli DSM 19436</name>
    <dbReference type="NCBI Taxonomy" id="1122133"/>
    <lineage>
        <taxon>Bacteria</taxon>
        <taxon>Pseudomonadati</taxon>
        <taxon>Pseudomonadota</taxon>
        <taxon>Alphaproteobacteria</taxon>
        <taxon>Hyphomicrobiales</taxon>
        <taxon>Kaistiaceae</taxon>
        <taxon>Kaistia</taxon>
    </lineage>
</organism>
<protein>
    <recommendedName>
        <fullName evidence="1">diguanylate cyclase</fullName>
        <ecNumber evidence="1">2.7.7.65</ecNumber>
    </recommendedName>
</protein>
<evidence type="ECO:0000313" key="4">
    <source>
        <dbReference type="Proteomes" id="UP000184485"/>
    </source>
</evidence>
<dbReference type="InterPro" id="IPR003018">
    <property type="entry name" value="GAF"/>
</dbReference>
<accession>A0A1M5L311</accession>
<dbReference type="STRING" id="1122133.SAMN02745157_4479"/>
<dbReference type="PANTHER" id="PTHR45138:SF24">
    <property type="entry name" value="DIGUANYLATE CYCLASE DGCC-RELATED"/>
    <property type="match status" value="1"/>
</dbReference>
<dbReference type="PROSITE" id="PS50887">
    <property type="entry name" value="GGDEF"/>
    <property type="match status" value="1"/>
</dbReference>
<dbReference type="GO" id="GO:0005886">
    <property type="term" value="C:plasma membrane"/>
    <property type="evidence" value="ECO:0007669"/>
    <property type="project" value="TreeGrafter"/>
</dbReference>
<dbReference type="Pfam" id="PF00990">
    <property type="entry name" value="GGDEF"/>
    <property type="match status" value="1"/>
</dbReference>
<dbReference type="InterPro" id="IPR029016">
    <property type="entry name" value="GAF-like_dom_sf"/>
</dbReference>
<dbReference type="RefSeq" id="WP_073057653.1">
    <property type="nucleotide sequence ID" value="NZ_FQUP01000006.1"/>
</dbReference>
<dbReference type="Pfam" id="PF01590">
    <property type="entry name" value="GAF"/>
    <property type="match status" value="1"/>
</dbReference>
<dbReference type="InterPro" id="IPR029787">
    <property type="entry name" value="Nucleotide_cyclase"/>
</dbReference>
<gene>
    <name evidence="3" type="ORF">SAMN02745157_4479</name>
</gene>
<dbReference type="SMART" id="SM00065">
    <property type="entry name" value="GAF"/>
    <property type="match status" value="1"/>
</dbReference>
<dbReference type="GO" id="GO:1902201">
    <property type="term" value="P:negative regulation of bacterial-type flagellum-dependent cell motility"/>
    <property type="evidence" value="ECO:0007669"/>
    <property type="project" value="TreeGrafter"/>
</dbReference>
<feature type="domain" description="GGDEF" evidence="2">
    <location>
        <begin position="202"/>
        <end position="332"/>
    </location>
</feature>
<dbReference type="Gene3D" id="3.30.450.40">
    <property type="match status" value="1"/>
</dbReference>
<keyword evidence="4" id="KW-1185">Reference proteome</keyword>
<dbReference type="AlphaFoldDB" id="A0A1M5L311"/>
<name>A0A1M5L311_9HYPH</name>
<reference evidence="3 4" key="1">
    <citation type="submission" date="2016-11" db="EMBL/GenBank/DDBJ databases">
        <authorList>
            <person name="Jaros S."/>
            <person name="Januszkiewicz K."/>
            <person name="Wedrychowicz H."/>
        </authorList>
    </citation>
    <scope>NUCLEOTIDE SEQUENCE [LARGE SCALE GENOMIC DNA]</scope>
    <source>
        <strain evidence="3 4">DSM 19436</strain>
    </source>
</reference>
<dbReference type="EC" id="2.7.7.65" evidence="1"/>
<evidence type="ECO:0000256" key="1">
    <source>
        <dbReference type="ARBA" id="ARBA00012528"/>
    </source>
</evidence>
<dbReference type="EMBL" id="FQUP01000006">
    <property type="protein sequence ID" value="SHG59407.1"/>
    <property type="molecule type" value="Genomic_DNA"/>
</dbReference>
<dbReference type="InterPro" id="IPR043128">
    <property type="entry name" value="Rev_trsase/Diguanyl_cyclase"/>
</dbReference>
<dbReference type="InterPro" id="IPR050469">
    <property type="entry name" value="Diguanylate_Cyclase"/>
</dbReference>
<evidence type="ECO:0000313" key="3">
    <source>
        <dbReference type="EMBL" id="SHG59407.1"/>
    </source>
</evidence>
<dbReference type="SUPFAM" id="SSF55781">
    <property type="entry name" value="GAF domain-like"/>
    <property type="match status" value="1"/>
</dbReference>
<dbReference type="GO" id="GO:0052621">
    <property type="term" value="F:diguanylate cyclase activity"/>
    <property type="evidence" value="ECO:0007669"/>
    <property type="project" value="UniProtKB-EC"/>
</dbReference>
<dbReference type="PANTHER" id="PTHR45138">
    <property type="entry name" value="REGULATORY COMPONENTS OF SENSORY TRANSDUCTION SYSTEM"/>
    <property type="match status" value="1"/>
</dbReference>
<dbReference type="SUPFAM" id="SSF55073">
    <property type="entry name" value="Nucleotide cyclase"/>
    <property type="match status" value="1"/>
</dbReference>
<dbReference type="SMART" id="SM00267">
    <property type="entry name" value="GGDEF"/>
    <property type="match status" value="1"/>
</dbReference>
<dbReference type="InterPro" id="IPR000160">
    <property type="entry name" value="GGDEF_dom"/>
</dbReference>
<proteinExistence type="predicted"/>
<dbReference type="OrthoDB" id="315417at2"/>